<protein>
    <recommendedName>
        <fullName evidence="1">AAA+ ATPase domain-containing protein</fullName>
    </recommendedName>
</protein>
<dbReference type="Pfam" id="PF13175">
    <property type="entry name" value="AAA_15"/>
    <property type="match status" value="1"/>
</dbReference>
<sequence>MHEHFDWYESLPLTTMLKTIKIENFRCFQFFELQQLGRINLLVGENNSGKTSILEAIQLLCSRTNLEPLGEIMINRGEYFWSDEPRGERELDICHLFYEHQFDIDSQFSISGFNNNNNEEKFSMKIGKPTLNIDLNELDQESKRKIIENLSTIDINNLNCQFVWQLKDESHESQQEMATLPLSDNNCLFFRDTKRFNLSKTNEISNTILVNSSSLNTIKMKELFDEIVLTPEEELVTESLRIIEPKIERIATANVQKSTQIVRLRSTADSHTGFFVRLSDKKQRVPIGSMGDGVWRILGLALAIVSAKDGYLFVDEIDTGLHFTTMSGMWRMIWETAKRLNVQVFATTHSNDCWKSLADIAETENVTDDGIRIHRIEKGKENSIVFDESEIVIAAEENIEVR</sequence>
<evidence type="ECO:0000313" key="2">
    <source>
        <dbReference type="EMBL" id="QXE25826.1"/>
    </source>
</evidence>
<feature type="domain" description="AAA+ ATPase" evidence="1">
    <location>
        <begin position="36"/>
        <end position="377"/>
    </location>
</feature>
<gene>
    <name evidence="2" type="ORF">B6N60_04546</name>
</gene>
<dbReference type="InterPro" id="IPR041685">
    <property type="entry name" value="AAA_GajA/Old/RecF-like"/>
</dbReference>
<proteinExistence type="predicted"/>
<dbReference type="EMBL" id="CP021056">
    <property type="protein sequence ID" value="QXE25826.1"/>
    <property type="molecule type" value="Genomic_DNA"/>
</dbReference>
<dbReference type="Proteomes" id="UP000683511">
    <property type="component" value="Chromosome"/>
</dbReference>
<accession>A0A975TDA9</accession>
<dbReference type="SUPFAM" id="SSF52540">
    <property type="entry name" value="P-loop containing nucleoside triphosphate hydrolases"/>
    <property type="match status" value="1"/>
</dbReference>
<reference evidence="2" key="1">
    <citation type="submission" date="2017-04" db="EMBL/GenBank/DDBJ databases">
        <title>Genome deletions in a multicellular cyanobacterial endosymbiont for morphological adaptation in marine diatoms.</title>
        <authorList>
            <person name="Wang Y."/>
            <person name="Gao H."/>
            <person name="Li R."/>
            <person name="Xu X."/>
        </authorList>
    </citation>
    <scope>NUCLEOTIDE SEQUENCE</scope>
    <source>
        <strain evidence="2">FACHB 800</strain>
    </source>
</reference>
<dbReference type="InterPro" id="IPR003593">
    <property type="entry name" value="AAA+_ATPase"/>
</dbReference>
<organism evidence="2 3">
    <name type="scientific">Richelia sinica FACHB-800</name>
    <dbReference type="NCBI Taxonomy" id="1357546"/>
    <lineage>
        <taxon>Bacteria</taxon>
        <taxon>Bacillati</taxon>
        <taxon>Cyanobacteriota</taxon>
        <taxon>Cyanophyceae</taxon>
        <taxon>Nostocales</taxon>
        <taxon>Nostocaceae</taxon>
        <taxon>Richelia</taxon>
    </lineage>
</organism>
<dbReference type="PANTHER" id="PTHR43581">
    <property type="entry name" value="ATP/GTP PHOSPHATASE"/>
    <property type="match status" value="1"/>
</dbReference>
<dbReference type="PANTHER" id="PTHR43581:SF4">
    <property type="entry name" value="ATP_GTP PHOSPHATASE"/>
    <property type="match status" value="1"/>
</dbReference>
<dbReference type="SMART" id="SM00382">
    <property type="entry name" value="AAA"/>
    <property type="match status" value="1"/>
</dbReference>
<dbReference type="InterPro" id="IPR014555">
    <property type="entry name" value="RecF-like"/>
</dbReference>
<dbReference type="Gene3D" id="3.40.50.300">
    <property type="entry name" value="P-loop containing nucleotide triphosphate hydrolases"/>
    <property type="match status" value="1"/>
</dbReference>
<dbReference type="AlphaFoldDB" id="A0A975TDA9"/>
<keyword evidence="3" id="KW-1185">Reference proteome</keyword>
<dbReference type="PIRSF" id="PIRSF029347">
    <property type="entry name" value="RecF"/>
    <property type="match status" value="1"/>
</dbReference>
<dbReference type="InterPro" id="IPR051396">
    <property type="entry name" value="Bact_Antivir_Def_Nuclease"/>
</dbReference>
<evidence type="ECO:0000313" key="3">
    <source>
        <dbReference type="Proteomes" id="UP000683511"/>
    </source>
</evidence>
<evidence type="ECO:0000259" key="1">
    <source>
        <dbReference type="SMART" id="SM00382"/>
    </source>
</evidence>
<dbReference type="InterPro" id="IPR027417">
    <property type="entry name" value="P-loop_NTPase"/>
</dbReference>
<dbReference type="KEGG" id="rsin:B6N60_04546"/>
<name>A0A975TDA9_9NOST</name>